<dbReference type="KEGG" id="awo:Awo_c31370"/>
<accession>H6LIX6</accession>
<keyword evidence="1" id="KW-0812">Transmembrane</keyword>
<dbReference type="EMBL" id="CP002987">
    <property type="protein sequence ID" value="AFA49865.1"/>
    <property type="molecule type" value="Genomic_DNA"/>
</dbReference>
<reference evidence="2 3" key="2">
    <citation type="journal article" date="2012" name="PLoS ONE">
        <title>An ancient pathway combining carbon dioxide fixation with the generation and utilization of a sodium ion gradient for ATP synthesis.</title>
        <authorList>
            <person name="Poehlein A."/>
            <person name="Schmidt S."/>
            <person name="Kaster A.K."/>
            <person name="Goenrich M."/>
            <person name="Vollmers J."/>
            <person name="Thurmer A."/>
            <person name="Bertsch J."/>
            <person name="Schuchmann K."/>
            <person name="Voigt B."/>
            <person name="Hecker M."/>
            <person name="Daniel R."/>
            <person name="Thauer R.K."/>
            <person name="Gottschalk G."/>
            <person name="Muller V."/>
        </authorList>
    </citation>
    <scope>NUCLEOTIDE SEQUENCE [LARGE SCALE GENOMIC DNA]</scope>
    <source>
        <strain evidence="3">ATCC 29683 / DSM 1030 / JCM 2381 / KCTC 1655 / WB1</strain>
    </source>
</reference>
<organism evidence="2 3">
    <name type="scientific">Acetobacterium woodii (strain ATCC 29683 / DSM 1030 / JCM 2381 / KCTC 1655 / WB1)</name>
    <dbReference type="NCBI Taxonomy" id="931626"/>
    <lineage>
        <taxon>Bacteria</taxon>
        <taxon>Bacillati</taxon>
        <taxon>Bacillota</taxon>
        <taxon>Clostridia</taxon>
        <taxon>Eubacteriales</taxon>
        <taxon>Eubacteriaceae</taxon>
        <taxon>Acetobacterium</taxon>
    </lineage>
</organism>
<evidence type="ECO:0000256" key="1">
    <source>
        <dbReference type="SAM" id="Phobius"/>
    </source>
</evidence>
<dbReference type="HOGENOM" id="CLU_1080200_0_0_9"/>
<dbReference type="Proteomes" id="UP000007177">
    <property type="component" value="Chromosome"/>
</dbReference>
<reference evidence="3" key="1">
    <citation type="submission" date="2011-07" db="EMBL/GenBank/DDBJ databases">
        <title>Complete genome sequence of Acetobacterium woodii.</title>
        <authorList>
            <person name="Poehlein A."/>
            <person name="Schmidt S."/>
            <person name="Kaster A.-K."/>
            <person name="Goenrich M."/>
            <person name="Vollmers J."/>
            <person name="Thuermer A."/>
            <person name="Gottschalk G."/>
            <person name="Thauer R.K."/>
            <person name="Daniel R."/>
            <person name="Mueller V."/>
        </authorList>
    </citation>
    <scope>NUCLEOTIDE SEQUENCE [LARGE SCALE GENOMIC DNA]</scope>
    <source>
        <strain evidence="3">ATCC 29683 / DSM 1030 / JCM 2381 / KCTC 1655 / WB1</strain>
    </source>
</reference>
<sequence>MNKKRFSIILSVIIFLYFSPYLIPKILYNLSLFFRNSNGQFDLSIFWTAILGIATFTISIVSFWQTNLFKKRDYILNYKVQLLNIAEEHEEKDNWINTSYIFRPRVVNYFVFKKDNSSKCLTLKIKFNTINQNMPNRFFVKSIRLNPDNIHENVLTNDWIFKSDYATITDYGINEFKCRLEIIDENIEELVGSKFSLMLEILFFNDICDGTIETEYLYCTHIEFLNYNDEIRCFDITAKYNDIFLIEKWSRFVRQKN</sequence>
<name>H6LIX6_ACEWD</name>
<protein>
    <submittedName>
        <fullName evidence="2">Uncharacterized protein</fullName>
    </submittedName>
</protein>
<dbReference type="RefSeq" id="WP_014357462.1">
    <property type="nucleotide sequence ID" value="NC_016894.1"/>
</dbReference>
<gene>
    <name evidence="2" type="ordered locus">Awo_c31370</name>
</gene>
<dbReference type="OrthoDB" id="9810528at2"/>
<keyword evidence="1" id="KW-1133">Transmembrane helix</keyword>
<keyword evidence="3" id="KW-1185">Reference proteome</keyword>
<feature type="transmembrane region" description="Helical" evidence="1">
    <location>
        <begin position="43"/>
        <end position="64"/>
    </location>
</feature>
<evidence type="ECO:0000313" key="3">
    <source>
        <dbReference type="Proteomes" id="UP000007177"/>
    </source>
</evidence>
<keyword evidence="1" id="KW-0472">Membrane</keyword>
<proteinExistence type="predicted"/>
<evidence type="ECO:0000313" key="2">
    <source>
        <dbReference type="EMBL" id="AFA49865.1"/>
    </source>
</evidence>
<feature type="transmembrane region" description="Helical" evidence="1">
    <location>
        <begin position="7"/>
        <end position="23"/>
    </location>
</feature>
<dbReference type="AlphaFoldDB" id="H6LIX6"/>